<dbReference type="InterPro" id="IPR005331">
    <property type="entry name" value="Sulfotransferase"/>
</dbReference>
<dbReference type="GO" id="GO:0008146">
    <property type="term" value="F:sulfotransferase activity"/>
    <property type="evidence" value="ECO:0007669"/>
    <property type="project" value="InterPro"/>
</dbReference>
<organism evidence="1 2">
    <name type="scientific">Symbiodinium natans</name>
    <dbReference type="NCBI Taxonomy" id="878477"/>
    <lineage>
        <taxon>Eukaryota</taxon>
        <taxon>Sar</taxon>
        <taxon>Alveolata</taxon>
        <taxon>Dinophyceae</taxon>
        <taxon>Suessiales</taxon>
        <taxon>Symbiodiniaceae</taxon>
        <taxon>Symbiodinium</taxon>
    </lineage>
</organism>
<keyword evidence="2" id="KW-1185">Reference proteome</keyword>
<feature type="non-terminal residue" evidence="1">
    <location>
        <position position="242"/>
    </location>
</feature>
<sequence length="242" mass="27923">GEAADSPWIRRHDAGKIDSKRWVFVHVPKTAGTTIWDALGPSYTDSGRYDEVQFGCMKHNPPRDHVRNSFAIVREPCDRLVSEFAWAKNQAWFDVYYKEYRVAKAFPPTCEMFNGWVRAVLRRYAERSDVEDCHVIPQWCYLAKVERILPLDGHLQDHFRSLAPDFRDVVLKRLNSDDSARRSNVTCACLDAENLLAIQQHFRDDFATWRLVSGNSSPFAPRGADPRARRASCSFRKNGMEI</sequence>
<dbReference type="AlphaFoldDB" id="A0A812TB80"/>
<protein>
    <submittedName>
        <fullName evidence="1">MCAT protein</fullName>
    </submittedName>
</protein>
<dbReference type="GO" id="GO:0016020">
    <property type="term" value="C:membrane"/>
    <property type="evidence" value="ECO:0007669"/>
    <property type="project" value="InterPro"/>
</dbReference>
<dbReference type="Pfam" id="PF03567">
    <property type="entry name" value="Sulfotransfer_2"/>
    <property type="match status" value="1"/>
</dbReference>
<dbReference type="Proteomes" id="UP000604046">
    <property type="component" value="Unassembled WGS sequence"/>
</dbReference>
<accession>A0A812TB80</accession>
<evidence type="ECO:0000313" key="1">
    <source>
        <dbReference type="EMBL" id="CAE7514887.1"/>
    </source>
</evidence>
<gene>
    <name evidence="1" type="primary">MCAT</name>
    <name evidence="1" type="ORF">SNAT2548_LOCUS28818</name>
</gene>
<dbReference type="OrthoDB" id="433543at2759"/>
<dbReference type="Gene3D" id="3.40.50.300">
    <property type="entry name" value="P-loop containing nucleotide triphosphate hydrolases"/>
    <property type="match status" value="1"/>
</dbReference>
<reference evidence="1" key="1">
    <citation type="submission" date="2021-02" db="EMBL/GenBank/DDBJ databases">
        <authorList>
            <person name="Dougan E. K."/>
            <person name="Rhodes N."/>
            <person name="Thang M."/>
            <person name="Chan C."/>
        </authorList>
    </citation>
    <scope>NUCLEOTIDE SEQUENCE</scope>
</reference>
<dbReference type="EMBL" id="CAJNDS010002533">
    <property type="protein sequence ID" value="CAE7514887.1"/>
    <property type="molecule type" value="Genomic_DNA"/>
</dbReference>
<dbReference type="InterPro" id="IPR027417">
    <property type="entry name" value="P-loop_NTPase"/>
</dbReference>
<evidence type="ECO:0000313" key="2">
    <source>
        <dbReference type="Proteomes" id="UP000604046"/>
    </source>
</evidence>
<proteinExistence type="predicted"/>
<name>A0A812TB80_9DINO</name>
<comment type="caution">
    <text evidence="1">The sequence shown here is derived from an EMBL/GenBank/DDBJ whole genome shotgun (WGS) entry which is preliminary data.</text>
</comment>